<gene>
    <name evidence="14" type="primary">LOC104719558</name>
</gene>
<dbReference type="InterPro" id="IPR006045">
    <property type="entry name" value="Cupin_1"/>
</dbReference>
<evidence type="ECO:0000256" key="8">
    <source>
        <dbReference type="ARBA" id="ARBA00023157"/>
    </source>
</evidence>
<dbReference type="PROSITE" id="PS00725">
    <property type="entry name" value="GERMIN"/>
    <property type="match status" value="1"/>
</dbReference>
<evidence type="ECO:0000259" key="12">
    <source>
        <dbReference type="SMART" id="SM00835"/>
    </source>
</evidence>
<reference evidence="14" key="2">
    <citation type="submission" date="2025-08" db="UniProtKB">
        <authorList>
            <consortium name="RefSeq"/>
        </authorList>
    </citation>
    <scope>IDENTIFICATION</scope>
    <source>
        <tissue evidence="14">Leaf</tissue>
    </source>
</reference>
<comment type="subcellular location">
    <subcellularLocation>
        <location evidence="2 11">Secreted</location>
        <location evidence="2 11">Extracellular space</location>
        <location evidence="2 11">Apoplast</location>
    </subcellularLocation>
</comment>
<dbReference type="InterPro" id="IPR011051">
    <property type="entry name" value="RmlC_Cupin_sf"/>
</dbReference>
<keyword evidence="5 11" id="KW-0964">Secreted</keyword>
<evidence type="ECO:0000256" key="7">
    <source>
        <dbReference type="ARBA" id="ARBA00022729"/>
    </source>
</evidence>
<evidence type="ECO:0000256" key="2">
    <source>
        <dbReference type="ARBA" id="ARBA00004271"/>
    </source>
</evidence>
<protein>
    <recommendedName>
        <fullName evidence="11">Germin-like protein</fullName>
    </recommendedName>
</protein>
<keyword evidence="7 11" id="KW-0732">Signal</keyword>
<keyword evidence="4 11" id="KW-0052">Apoplast</keyword>
<comment type="function">
    <text evidence="1">May play a role in plant defense. Probably has no oxalate oxidase activity even if the active site is conserved.</text>
</comment>
<evidence type="ECO:0000256" key="10">
    <source>
        <dbReference type="ARBA" id="ARBA00023211"/>
    </source>
</evidence>
<keyword evidence="9" id="KW-0325">Glycoprotein</keyword>
<keyword evidence="10 11" id="KW-0464">Manganese</keyword>
<proteinExistence type="inferred from homology"/>
<dbReference type="Pfam" id="PF00190">
    <property type="entry name" value="Cupin_1"/>
    <property type="match status" value="1"/>
</dbReference>
<evidence type="ECO:0000256" key="3">
    <source>
        <dbReference type="ARBA" id="ARBA00007456"/>
    </source>
</evidence>
<dbReference type="Proteomes" id="UP000694864">
    <property type="component" value="Chromosome 10"/>
</dbReference>
<evidence type="ECO:0000256" key="4">
    <source>
        <dbReference type="ARBA" id="ARBA00022523"/>
    </source>
</evidence>
<evidence type="ECO:0000313" key="14">
    <source>
        <dbReference type="RefSeq" id="XP_010435804.1"/>
    </source>
</evidence>
<keyword evidence="8" id="KW-1015">Disulfide bond</keyword>
<keyword evidence="6 11" id="KW-0479">Metal-binding</keyword>
<evidence type="ECO:0000256" key="9">
    <source>
        <dbReference type="ARBA" id="ARBA00023180"/>
    </source>
</evidence>
<evidence type="ECO:0000256" key="6">
    <source>
        <dbReference type="ARBA" id="ARBA00022723"/>
    </source>
</evidence>
<reference evidence="13" key="1">
    <citation type="journal article" date="2014" name="Nat. Commun.">
        <title>The emerging biofuel crop Camelina sativa retains a highly undifferentiated hexaploid genome structure.</title>
        <authorList>
            <person name="Kagale S."/>
            <person name="Koh C."/>
            <person name="Nixon J."/>
            <person name="Bollina V."/>
            <person name="Clarke W.E."/>
            <person name="Tuteja R."/>
            <person name="Spillane C."/>
            <person name="Robinson S.J."/>
            <person name="Links M.G."/>
            <person name="Clarke C."/>
            <person name="Higgins E.E."/>
            <person name="Huebert T."/>
            <person name="Sharpe A.G."/>
            <person name="Parkin I.A."/>
        </authorList>
    </citation>
    <scope>NUCLEOTIDE SEQUENCE [LARGE SCALE GENOMIC DNA]</scope>
    <source>
        <strain evidence="13">cv. DH55</strain>
    </source>
</reference>
<sequence>MAMKSLSFLALLSLLAITLPLAIASDPSPLQDFCVGVNTPADGVFVNGKFCKDPKLATADDFFFSGLHNARPVNNAVRSNVTAVNVNNLPGLNTLGISIVRIDYGIGGQNPPHTHPRATEILVVGEGTLLVGFVTSNPDNRLITKTLNAGDVFVFPQGLIHFQANIGKSPAVAFAALSSQNPGAITIANTVFGSNPAINPSILARAFQLDPRIVVDLQGKFKK</sequence>
<feature type="chain" id="PRO_5044964142" description="Germin-like protein" evidence="11">
    <location>
        <begin position="25"/>
        <end position="223"/>
    </location>
</feature>
<dbReference type="SUPFAM" id="SSF51182">
    <property type="entry name" value="RmlC-like cupins"/>
    <property type="match status" value="1"/>
</dbReference>
<dbReference type="Gene3D" id="2.60.120.10">
    <property type="entry name" value="Jelly Rolls"/>
    <property type="match status" value="1"/>
</dbReference>
<evidence type="ECO:0000256" key="11">
    <source>
        <dbReference type="RuleBase" id="RU366015"/>
    </source>
</evidence>
<accession>A0ABM0U4T2</accession>
<dbReference type="InterPro" id="IPR014710">
    <property type="entry name" value="RmlC-like_jellyroll"/>
</dbReference>
<dbReference type="GeneID" id="104719558"/>
<dbReference type="RefSeq" id="XP_010435804.1">
    <property type="nucleotide sequence ID" value="XM_010437502.1"/>
</dbReference>
<dbReference type="SMART" id="SM00835">
    <property type="entry name" value="Cupin_1"/>
    <property type="match status" value="1"/>
</dbReference>
<dbReference type="InterPro" id="IPR001929">
    <property type="entry name" value="Germin"/>
</dbReference>
<feature type="signal peptide" evidence="11">
    <location>
        <begin position="1"/>
        <end position="24"/>
    </location>
</feature>
<keyword evidence="13" id="KW-1185">Reference proteome</keyword>
<dbReference type="InterPro" id="IPR019780">
    <property type="entry name" value="Germin_Mn-BS"/>
</dbReference>
<feature type="domain" description="Cupin type-1" evidence="12">
    <location>
        <begin position="65"/>
        <end position="215"/>
    </location>
</feature>
<dbReference type="PRINTS" id="PR00325">
    <property type="entry name" value="GERMIN"/>
</dbReference>
<comment type="similarity">
    <text evidence="3 11">Belongs to the germin family.</text>
</comment>
<dbReference type="PANTHER" id="PTHR31238">
    <property type="entry name" value="GERMIN-LIKE PROTEIN SUBFAMILY 3 MEMBER 3"/>
    <property type="match status" value="1"/>
</dbReference>
<organism evidence="13 14">
    <name type="scientific">Camelina sativa</name>
    <name type="common">False flax</name>
    <name type="synonym">Myagrum sativum</name>
    <dbReference type="NCBI Taxonomy" id="90675"/>
    <lineage>
        <taxon>Eukaryota</taxon>
        <taxon>Viridiplantae</taxon>
        <taxon>Streptophyta</taxon>
        <taxon>Embryophyta</taxon>
        <taxon>Tracheophyta</taxon>
        <taxon>Spermatophyta</taxon>
        <taxon>Magnoliopsida</taxon>
        <taxon>eudicotyledons</taxon>
        <taxon>Gunneridae</taxon>
        <taxon>Pentapetalae</taxon>
        <taxon>rosids</taxon>
        <taxon>malvids</taxon>
        <taxon>Brassicales</taxon>
        <taxon>Brassicaceae</taxon>
        <taxon>Camelineae</taxon>
        <taxon>Camelina</taxon>
    </lineage>
</organism>
<evidence type="ECO:0000256" key="1">
    <source>
        <dbReference type="ARBA" id="ARBA00003629"/>
    </source>
</evidence>
<evidence type="ECO:0000313" key="13">
    <source>
        <dbReference type="Proteomes" id="UP000694864"/>
    </source>
</evidence>
<name>A0ABM0U4T2_CAMSA</name>
<evidence type="ECO:0000256" key="5">
    <source>
        <dbReference type="ARBA" id="ARBA00022525"/>
    </source>
</evidence>
<dbReference type="CDD" id="cd02241">
    <property type="entry name" value="cupin_OxOx"/>
    <property type="match status" value="1"/>
</dbReference>